<name>A0AAD3SP95_NEPGR</name>
<keyword evidence="2" id="KW-0472">Membrane</keyword>
<feature type="transmembrane region" description="Helical" evidence="2">
    <location>
        <begin position="130"/>
        <end position="153"/>
    </location>
</feature>
<feature type="compositionally biased region" description="Polar residues" evidence="1">
    <location>
        <begin position="21"/>
        <end position="32"/>
    </location>
</feature>
<comment type="caution">
    <text evidence="3">The sequence shown here is derived from an EMBL/GenBank/DDBJ whole genome shotgun (WGS) entry which is preliminary data.</text>
</comment>
<accession>A0AAD3SP95</accession>
<keyword evidence="2" id="KW-1133">Transmembrane helix</keyword>
<evidence type="ECO:0000313" key="4">
    <source>
        <dbReference type="Proteomes" id="UP001279734"/>
    </source>
</evidence>
<feature type="region of interest" description="Disordered" evidence="1">
    <location>
        <begin position="1"/>
        <end position="34"/>
    </location>
</feature>
<organism evidence="3 4">
    <name type="scientific">Nepenthes gracilis</name>
    <name type="common">Slender pitcher plant</name>
    <dbReference type="NCBI Taxonomy" id="150966"/>
    <lineage>
        <taxon>Eukaryota</taxon>
        <taxon>Viridiplantae</taxon>
        <taxon>Streptophyta</taxon>
        <taxon>Embryophyta</taxon>
        <taxon>Tracheophyta</taxon>
        <taxon>Spermatophyta</taxon>
        <taxon>Magnoliopsida</taxon>
        <taxon>eudicotyledons</taxon>
        <taxon>Gunneridae</taxon>
        <taxon>Pentapetalae</taxon>
        <taxon>Caryophyllales</taxon>
        <taxon>Nepenthaceae</taxon>
        <taxon>Nepenthes</taxon>
    </lineage>
</organism>
<evidence type="ECO:0000256" key="1">
    <source>
        <dbReference type="SAM" id="MobiDB-lite"/>
    </source>
</evidence>
<keyword evidence="4" id="KW-1185">Reference proteome</keyword>
<sequence>MAFPNQQGAHLTAHASEHQDTSPQAYHQSISTPPGDEGNTAKNCLLRFNKSSSKLLGRASRAGKKILRQQFQHQPPAISSNIGNSQFQLMPSTTSAGCLFVGPILLLGVMLRLLGLMTALDYDISLAGSFMLNFAVSESVGCLAGCYVGTWLLDLLKMNLLDPVQSLAGESPLASS</sequence>
<dbReference type="AlphaFoldDB" id="A0AAD3SP95"/>
<feature type="transmembrane region" description="Helical" evidence="2">
    <location>
        <begin position="96"/>
        <end position="118"/>
    </location>
</feature>
<protein>
    <submittedName>
        <fullName evidence="3">Uncharacterized protein</fullName>
    </submittedName>
</protein>
<dbReference type="EMBL" id="BSYO01000013">
    <property type="protein sequence ID" value="GMH13961.1"/>
    <property type="molecule type" value="Genomic_DNA"/>
</dbReference>
<proteinExistence type="predicted"/>
<reference evidence="3" key="1">
    <citation type="submission" date="2023-05" db="EMBL/GenBank/DDBJ databases">
        <title>Nepenthes gracilis genome sequencing.</title>
        <authorList>
            <person name="Fukushima K."/>
        </authorList>
    </citation>
    <scope>NUCLEOTIDE SEQUENCE</scope>
    <source>
        <strain evidence="3">SING2019-196</strain>
    </source>
</reference>
<evidence type="ECO:0000313" key="3">
    <source>
        <dbReference type="EMBL" id="GMH13961.1"/>
    </source>
</evidence>
<dbReference type="Proteomes" id="UP001279734">
    <property type="component" value="Unassembled WGS sequence"/>
</dbReference>
<evidence type="ECO:0000256" key="2">
    <source>
        <dbReference type="SAM" id="Phobius"/>
    </source>
</evidence>
<gene>
    <name evidence="3" type="ORF">Nepgr_015802</name>
</gene>
<keyword evidence="2" id="KW-0812">Transmembrane</keyword>